<organism evidence="2 3">
    <name type="scientific">Dictyocaulus viviparus</name>
    <name type="common">Bovine lungworm</name>
    <dbReference type="NCBI Taxonomy" id="29172"/>
    <lineage>
        <taxon>Eukaryota</taxon>
        <taxon>Metazoa</taxon>
        <taxon>Ecdysozoa</taxon>
        <taxon>Nematoda</taxon>
        <taxon>Chromadorea</taxon>
        <taxon>Rhabditida</taxon>
        <taxon>Rhabditina</taxon>
        <taxon>Rhabditomorpha</taxon>
        <taxon>Strongyloidea</taxon>
        <taxon>Metastrongylidae</taxon>
        <taxon>Dictyocaulus</taxon>
    </lineage>
</organism>
<keyword evidence="3" id="KW-1185">Reference proteome</keyword>
<evidence type="ECO:0000313" key="2">
    <source>
        <dbReference type="EMBL" id="KJH45463.1"/>
    </source>
</evidence>
<dbReference type="AlphaFoldDB" id="A0A0D8XLF4"/>
<evidence type="ECO:0000256" key="1">
    <source>
        <dbReference type="SAM" id="MobiDB-lite"/>
    </source>
</evidence>
<feature type="region of interest" description="Disordered" evidence="1">
    <location>
        <begin position="119"/>
        <end position="141"/>
    </location>
</feature>
<sequence length="261" mass="28956">MRNNQFKISGIAPFVPPVGVQPRLRPPDDNETINEVISNWGAAQAMVKKQAEAKIILVRNQFLNYPTVFETVKAIGHCSCSTSRPACGNSTLRPPDDNETINEVVSNWGAAQAMVKKQTGAPNPSAPVVPPVGVKPKLRPQDDNETINEVVSNWGAAQAMVQKRAPARKPIERQRTSHGNDTFNDVVSDWNPGQTMIQKKDADQVRPPHQKTTTVEPTAQKDKFRKANDNETIDECVSDWGAVQVMKKKKVFKERKEKKNG</sequence>
<dbReference type="OrthoDB" id="5875259at2759"/>
<accession>A0A0D8XLF4</accession>
<feature type="region of interest" description="Disordered" evidence="1">
    <location>
        <begin position="165"/>
        <end position="227"/>
    </location>
</feature>
<proteinExistence type="predicted"/>
<evidence type="ECO:0000313" key="3">
    <source>
        <dbReference type="Proteomes" id="UP000053766"/>
    </source>
</evidence>
<gene>
    <name evidence="2" type="ORF">DICVIV_08502</name>
</gene>
<dbReference type="Proteomes" id="UP000053766">
    <property type="component" value="Unassembled WGS sequence"/>
</dbReference>
<reference evidence="3" key="2">
    <citation type="journal article" date="2016" name="Sci. Rep.">
        <title>Dictyocaulus viviparus genome, variome and transcriptome elucidate lungworm biology and support future intervention.</title>
        <authorList>
            <person name="McNulty S.N."/>
            <person name="Strube C."/>
            <person name="Rosa B.A."/>
            <person name="Martin J.C."/>
            <person name="Tyagi R."/>
            <person name="Choi Y.J."/>
            <person name="Wang Q."/>
            <person name="Hallsworth Pepin K."/>
            <person name="Zhang X."/>
            <person name="Ozersky P."/>
            <person name="Wilson R.K."/>
            <person name="Sternberg P.W."/>
            <person name="Gasser R.B."/>
            <person name="Mitreva M."/>
        </authorList>
    </citation>
    <scope>NUCLEOTIDE SEQUENCE [LARGE SCALE GENOMIC DNA]</scope>
    <source>
        <strain evidence="3">HannoverDv2000</strain>
    </source>
</reference>
<reference evidence="2 3" key="1">
    <citation type="submission" date="2013-11" db="EMBL/GenBank/DDBJ databases">
        <title>Draft genome of the bovine lungworm Dictyocaulus viviparus.</title>
        <authorList>
            <person name="Mitreva M."/>
        </authorList>
    </citation>
    <scope>NUCLEOTIDE SEQUENCE [LARGE SCALE GENOMIC DNA]</scope>
    <source>
        <strain evidence="2 3">HannoverDv2000</strain>
    </source>
</reference>
<feature type="compositionally biased region" description="Polar residues" evidence="1">
    <location>
        <begin position="177"/>
        <end position="197"/>
    </location>
</feature>
<dbReference type="EMBL" id="KN716407">
    <property type="protein sequence ID" value="KJH45463.1"/>
    <property type="molecule type" value="Genomic_DNA"/>
</dbReference>
<dbReference type="PANTHER" id="PTHR37439">
    <property type="entry name" value="PROTEIN CBG25991-RELATED"/>
    <property type="match status" value="1"/>
</dbReference>
<name>A0A0D8XLF4_DICVI</name>
<dbReference type="PANTHER" id="PTHR37439:SF1">
    <property type="entry name" value="PROTEIN CBG18706"/>
    <property type="match status" value="1"/>
</dbReference>
<protein>
    <submittedName>
        <fullName evidence="2">Uncharacterized protein</fullName>
    </submittedName>
</protein>